<reference evidence="5 6" key="1">
    <citation type="submission" date="2024-09" db="EMBL/GenBank/DDBJ databases">
        <authorList>
            <person name="Sun Q."/>
            <person name="Mori K."/>
        </authorList>
    </citation>
    <scope>NUCLEOTIDE SEQUENCE [LARGE SCALE GENOMIC DNA]</scope>
    <source>
        <strain evidence="5 6">CECT 8726</strain>
    </source>
</reference>
<keyword evidence="3" id="KW-0804">Transcription</keyword>
<dbReference type="InterPro" id="IPR000847">
    <property type="entry name" value="LysR_HTH_N"/>
</dbReference>
<name>A0ABV5JDV7_9RHOB</name>
<dbReference type="Proteomes" id="UP001589683">
    <property type="component" value="Unassembled WGS sequence"/>
</dbReference>
<dbReference type="RefSeq" id="WP_213890252.1">
    <property type="nucleotide sequence ID" value="NZ_JAGFNU010000009.1"/>
</dbReference>
<dbReference type="PRINTS" id="PR00039">
    <property type="entry name" value="HTHLYSR"/>
</dbReference>
<feature type="domain" description="HTH lysR-type" evidence="4">
    <location>
        <begin position="1"/>
        <end position="58"/>
    </location>
</feature>
<keyword evidence="2" id="KW-0805">Transcription regulation</keyword>
<evidence type="ECO:0000313" key="5">
    <source>
        <dbReference type="EMBL" id="MFB9231647.1"/>
    </source>
</evidence>
<protein>
    <submittedName>
        <fullName evidence="5">LysR family transcriptional regulator</fullName>
    </submittedName>
</protein>
<organism evidence="5 6">
    <name type="scientific">Pseudohalocynthiibacter aestuariivivens</name>
    <dbReference type="NCBI Taxonomy" id="1591409"/>
    <lineage>
        <taxon>Bacteria</taxon>
        <taxon>Pseudomonadati</taxon>
        <taxon>Pseudomonadota</taxon>
        <taxon>Alphaproteobacteria</taxon>
        <taxon>Rhodobacterales</taxon>
        <taxon>Paracoccaceae</taxon>
        <taxon>Pseudohalocynthiibacter</taxon>
    </lineage>
</organism>
<dbReference type="Pfam" id="PF00126">
    <property type="entry name" value="HTH_1"/>
    <property type="match status" value="1"/>
</dbReference>
<dbReference type="Gene3D" id="1.10.10.10">
    <property type="entry name" value="Winged helix-like DNA-binding domain superfamily/Winged helix DNA-binding domain"/>
    <property type="match status" value="1"/>
</dbReference>
<dbReference type="InterPro" id="IPR036388">
    <property type="entry name" value="WH-like_DNA-bd_sf"/>
</dbReference>
<dbReference type="SUPFAM" id="SSF46785">
    <property type="entry name" value="Winged helix' DNA-binding domain"/>
    <property type="match status" value="1"/>
</dbReference>
<gene>
    <name evidence="5" type="ORF">ACFFUT_07595</name>
</gene>
<evidence type="ECO:0000256" key="3">
    <source>
        <dbReference type="ARBA" id="ARBA00023163"/>
    </source>
</evidence>
<dbReference type="EMBL" id="JBHMEA010000024">
    <property type="protein sequence ID" value="MFB9231647.1"/>
    <property type="molecule type" value="Genomic_DNA"/>
</dbReference>
<evidence type="ECO:0000313" key="6">
    <source>
        <dbReference type="Proteomes" id="UP001589683"/>
    </source>
</evidence>
<sequence length="284" mass="32311">MNIISLHTFLAIIETGSLVRASEKLNVTQSTVTARLKTLEQDLGQVLLHRHKSGVSLTPAGTKLLRYAKIMTGLWRQARHEAGLPAGTEAVFAFGCHQDLWDQSGKSFFDRVAVEHAEMGMSVYQGSQQELEDWLVAGLTDVVLTYEPIARGNNTIYELPPEELVLYSDRRDSPTKFDPGYIFVDHGEGYRRWHGEVYYDAGTARITFSSARWALKYLLENGGSAYLPASLTRQEVHEEKLFAIEAAKIFLRKKYLIVNETAEQNWPWFAQMIEQFRIPITRKI</sequence>
<dbReference type="InterPro" id="IPR036390">
    <property type="entry name" value="WH_DNA-bd_sf"/>
</dbReference>
<accession>A0ABV5JDV7</accession>
<evidence type="ECO:0000256" key="2">
    <source>
        <dbReference type="ARBA" id="ARBA00023015"/>
    </source>
</evidence>
<dbReference type="PANTHER" id="PTHR30126">
    <property type="entry name" value="HTH-TYPE TRANSCRIPTIONAL REGULATOR"/>
    <property type="match status" value="1"/>
</dbReference>
<dbReference type="PROSITE" id="PS50931">
    <property type="entry name" value="HTH_LYSR"/>
    <property type="match status" value="1"/>
</dbReference>
<evidence type="ECO:0000259" key="4">
    <source>
        <dbReference type="PROSITE" id="PS50931"/>
    </source>
</evidence>
<keyword evidence="6" id="KW-1185">Reference proteome</keyword>
<comment type="caution">
    <text evidence="5">The sequence shown here is derived from an EMBL/GenBank/DDBJ whole genome shotgun (WGS) entry which is preliminary data.</text>
</comment>
<dbReference type="SUPFAM" id="SSF53850">
    <property type="entry name" value="Periplasmic binding protein-like II"/>
    <property type="match status" value="1"/>
</dbReference>
<comment type="similarity">
    <text evidence="1">Belongs to the LysR transcriptional regulatory family.</text>
</comment>
<evidence type="ECO:0000256" key="1">
    <source>
        <dbReference type="ARBA" id="ARBA00009437"/>
    </source>
</evidence>
<proteinExistence type="inferred from homology"/>
<dbReference type="PANTHER" id="PTHR30126:SF21">
    <property type="entry name" value="TRANSCRIPTIONAL REGULATOR-RELATED"/>
    <property type="match status" value="1"/>
</dbReference>